<sequence length="70" mass="7566">MILNVDLQDPHLDPLRQKGKLGSGAGTVGQSSGPRQLLLAQVSLGQNVLTELVLKSWFMPLPHECTMGRS</sequence>
<organism evidence="2 3">
    <name type="scientific">Alligator mississippiensis</name>
    <name type="common">American alligator</name>
    <dbReference type="NCBI Taxonomy" id="8496"/>
    <lineage>
        <taxon>Eukaryota</taxon>
        <taxon>Metazoa</taxon>
        <taxon>Chordata</taxon>
        <taxon>Craniata</taxon>
        <taxon>Vertebrata</taxon>
        <taxon>Euteleostomi</taxon>
        <taxon>Archelosauria</taxon>
        <taxon>Archosauria</taxon>
        <taxon>Crocodylia</taxon>
        <taxon>Alligatoridae</taxon>
        <taxon>Alligatorinae</taxon>
        <taxon>Alligator</taxon>
    </lineage>
</organism>
<gene>
    <name evidence="2" type="ORF">Y1Q_0003850</name>
</gene>
<comment type="caution">
    <text evidence="2">The sequence shown here is derived from an EMBL/GenBank/DDBJ whole genome shotgun (WGS) entry which is preliminary data.</text>
</comment>
<protein>
    <submittedName>
        <fullName evidence="2">Uncharacterized protein</fullName>
    </submittedName>
</protein>
<accession>A0A151MNH9</accession>
<reference evidence="2 3" key="1">
    <citation type="journal article" date="2012" name="Genome Biol.">
        <title>Sequencing three crocodilian genomes to illuminate the evolution of archosaurs and amniotes.</title>
        <authorList>
            <person name="St John J.A."/>
            <person name="Braun E.L."/>
            <person name="Isberg S.R."/>
            <person name="Miles L.G."/>
            <person name="Chong A.Y."/>
            <person name="Gongora J."/>
            <person name="Dalzell P."/>
            <person name="Moran C."/>
            <person name="Bed'hom B."/>
            <person name="Abzhanov A."/>
            <person name="Burgess S.C."/>
            <person name="Cooksey A.M."/>
            <person name="Castoe T.A."/>
            <person name="Crawford N.G."/>
            <person name="Densmore L.D."/>
            <person name="Drew J.C."/>
            <person name="Edwards S.V."/>
            <person name="Faircloth B.C."/>
            <person name="Fujita M.K."/>
            <person name="Greenwold M.J."/>
            <person name="Hoffmann F.G."/>
            <person name="Howard J.M."/>
            <person name="Iguchi T."/>
            <person name="Janes D.E."/>
            <person name="Khan S.Y."/>
            <person name="Kohno S."/>
            <person name="de Koning A.J."/>
            <person name="Lance S.L."/>
            <person name="McCarthy F.M."/>
            <person name="McCormack J.E."/>
            <person name="Merchant M.E."/>
            <person name="Peterson D.G."/>
            <person name="Pollock D.D."/>
            <person name="Pourmand N."/>
            <person name="Raney B.J."/>
            <person name="Roessler K.A."/>
            <person name="Sanford J.R."/>
            <person name="Sawyer R.H."/>
            <person name="Schmidt C.J."/>
            <person name="Triplett E.W."/>
            <person name="Tuberville T.D."/>
            <person name="Venegas-Anaya M."/>
            <person name="Howard J.T."/>
            <person name="Jarvis E.D."/>
            <person name="Guillette L.J.Jr."/>
            <person name="Glenn T.C."/>
            <person name="Green R.E."/>
            <person name="Ray D.A."/>
        </authorList>
    </citation>
    <scope>NUCLEOTIDE SEQUENCE [LARGE SCALE GENOMIC DNA]</scope>
    <source>
        <strain evidence="2">KSC_2009_1</strain>
    </source>
</reference>
<name>A0A151MNH9_ALLMI</name>
<proteinExistence type="predicted"/>
<dbReference type="AlphaFoldDB" id="A0A151MNH9"/>
<evidence type="ECO:0000313" key="3">
    <source>
        <dbReference type="Proteomes" id="UP000050525"/>
    </source>
</evidence>
<evidence type="ECO:0000313" key="2">
    <source>
        <dbReference type="EMBL" id="KYO26097.1"/>
    </source>
</evidence>
<dbReference type="EMBL" id="AKHW03005657">
    <property type="protein sequence ID" value="KYO26097.1"/>
    <property type="molecule type" value="Genomic_DNA"/>
</dbReference>
<keyword evidence="3" id="KW-1185">Reference proteome</keyword>
<evidence type="ECO:0000256" key="1">
    <source>
        <dbReference type="SAM" id="MobiDB-lite"/>
    </source>
</evidence>
<dbReference type="Proteomes" id="UP000050525">
    <property type="component" value="Unassembled WGS sequence"/>
</dbReference>
<feature type="region of interest" description="Disordered" evidence="1">
    <location>
        <begin position="1"/>
        <end position="32"/>
    </location>
</feature>